<dbReference type="Pfam" id="PF00512">
    <property type="entry name" value="HisKA"/>
    <property type="match status" value="1"/>
</dbReference>
<keyword evidence="5" id="KW-0547">Nucleotide-binding</keyword>
<dbReference type="Gene3D" id="3.40.50.2300">
    <property type="match status" value="2"/>
</dbReference>
<keyword evidence="12" id="KW-0175">Coiled coil</keyword>
<keyword evidence="8" id="KW-0902">Two-component regulatory system</keyword>
<dbReference type="CDD" id="cd17546">
    <property type="entry name" value="REC_hyHK_CKI1_RcsC-like"/>
    <property type="match status" value="1"/>
</dbReference>
<dbReference type="SMART" id="SM00448">
    <property type="entry name" value="REC"/>
    <property type="match status" value="2"/>
</dbReference>
<evidence type="ECO:0000256" key="11">
    <source>
        <dbReference type="PROSITE-ProRule" id="PRU00169"/>
    </source>
</evidence>
<dbReference type="Pfam" id="PF02518">
    <property type="entry name" value="HATPase_c"/>
    <property type="match status" value="1"/>
</dbReference>
<evidence type="ECO:0000313" key="15">
    <source>
        <dbReference type="EMBL" id="SEH09196.1"/>
    </source>
</evidence>
<comment type="subunit">
    <text evidence="9">At low DSF concentrations, interacts with RpfF.</text>
</comment>
<keyword evidence="17" id="KW-1185">Reference proteome</keyword>
<proteinExistence type="predicted"/>
<dbReference type="CDD" id="cd16922">
    <property type="entry name" value="HATPase_EvgS-ArcB-TorS-like"/>
    <property type="match status" value="1"/>
</dbReference>
<dbReference type="EC" id="2.7.13.3" evidence="2"/>
<evidence type="ECO:0000256" key="5">
    <source>
        <dbReference type="ARBA" id="ARBA00022741"/>
    </source>
</evidence>
<dbReference type="SUPFAM" id="SSF52172">
    <property type="entry name" value="CheY-like"/>
    <property type="match status" value="2"/>
</dbReference>
<dbReference type="SUPFAM" id="SSF55874">
    <property type="entry name" value="ATPase domain of HSP90 chaperone/DNA topoisomerase II/histidine kinase"/>
    <property type="match status" value="1"/>
</dbReference>
<dbReference type="FunFam" id="3.30.565.10:FF:000010">
    <property type="entry name" value="Sensor histidine kinase RcsC"/>
    <property type="match status" value="1"/>
</dbReference>
<feature type="modified residue" description="4-aspartylphosphate" evidence="11">
    <location>
        <position position="57"/>
    </location>
</feature>
<dbReference type="Pfam" id="PF00072">
    <property type="entry name" value="Response_reg"/>
    <property type="match status" value="2"/>
</dbReference>
<evidence type="ECO:0000313" key="17">
    <source>
        <dbReference type="Proteomes" id="UP000236724"/>
    </source>
</evidence>
<dbReference type="Gene3D" id="3.30.565.10">
    <property type="entry name" value="Histidine kinase-like ATPase, C-terminal domain"/>
    <property type="match status" value="1"/>
</dbReference>
<dbReference type="GO" id="GO:0000155">
    <property type="term" value="F:phosphorelay sensor kinase activity"/>
    <property type="evidence" value="ECO:0007669"/>
    <property type="project" value="InterPro"/>
</dbReference>
<dbReference type="RefSeq" id="WP_177428722.1">
    <property type="nucleotide sequence ID" value="NZ_FMSV02000558.1"/>
</dbReference>
<dbReference type="SMART" id="SM00388">
    <property type="entry name" value="HisKA"/>
    <property type="match status" value="1"/>
</dbReference>
<reference evidence="15 17" key="1">
    <citation type="submission" date="2016-10" db="EMBL/GenBank/DDBJ databases">
        <authorList>
            <person name="de Groot N.N."/>
        </authorList>
    </citation>
    <scope>NUCLEOTIDE SEQUENCE [LARGE SCALE GENOMIC DNA]</scope>
    <source>
        <strain evidence="15">MBHS1</strain>
    </source>
</reference>
<feature type="coiled-coil region" evidence="12">
    <location>
        <begin position="126"/>
        <end position="160"/>
    </location>
</feature>
<keyword evidence="7" id="KW-0067">ATP-binding</keyword>
<dbReference type="InterPro" id="IPR003661">
    <property type="entry name" value="HisK_dim/P_dom"/>
</dbReference>
<dbReference type="SMART" id="SM00387">
    <property type="entry name" value="HATPase_c"/>
    <property type="match status" value="1"/>
</dbReference>
<name>A0A1H6FJC7_9GAMM</name>
<dbReference type="PANTHER" id="PTHR43047:SF72">
    <property type="entry name" value="OSMOSENSING HISTIDINE PROTEIN KINASE SLN1"/>
    <property type="match status" value="1"/>
</dbReference>
<dbReference type="Proteomes" id="UP000236724">
    <property type="component" value="Unassembled WGS sequence"/>
</dbReference>
<feature type="domain" description="Response regulatory" evidence="14">
    <location>
        <begin position="406"/>
        <end position="522"/>
    </location>
</feature>
<dbReference type="PROSITE" id="PS50109">
    <property type="entry name" value="HIS_KIN"/>
    <property type="match status" value="1"/>
</dbReference>
<keyword evidence="6" id="KW-0418">Kinase</keyword>
<evidence type="ECO:0000256" key="10">
    <source>
        <dbReference type="ARBA" id="ARBA00068150"/>
    </source>
</evidence>
<accession>A0A1H6FJC7</accession>
<feature type="domain" description="Histidine kinase" evidence="13">
    <location>
        <begin position="160"/>
        <end position="376"/>
    </location>
</feature>
<evidence type="ECO:0000256" key="1">
    <source>
        <dbReference type="ARBA" id="ARBA00000085"/>
    </source>
</evidence>
<evidence type="ECO:0000256" key="12">
    <source>
        <dbReference type="SAM" id="Coils"/>
    </source>
</evidence>
<dbReference type="PRINTS" id="PR00344">
    <property type="entry name" value="BCTRLSENSOR"/>
</dbReference>
<evidence type="ECO:0000259" key="14">
    <source>
        <dbReference type="PROSITE" id="PS50110"/>
    </source>
</evidence>
<dbReference type="EMBL" id="FMSV02000558">
    <property type="protein sequence ID" value="SEH09196.1"/>
    <property type="molecule type" value="Genomic_DNA"/>
</dbReference>
<dbReference type="PANTHER" id="PTHR43047">
    <property type="entry name" value="TWO-COMPONENT HISTIDINE PROTEIN KINASE"/>
    <property type="match status" value="1"/>
</dbReference>
<dbReference type="InterPro" id="IPR036890">
    <property type="entry name" value="HATPase_C_sf"/>
</dbReference>
<protein>
    <recommendedName>
        <fullName evidence="10">Sensory/regulatory protein RpfC</fullName>
        <ecNumber evidence="2">2.7.13.3</ecNumber>
    </recommendedName>
</protein>
<dbReference type="FunFam" id="1.10.287.130:FF:000002">
    <property type="entry name" value="Two-component osmosensing histidine kinase"/>
    <property type="match status" value="1"/>
</dbReference>
<evidence type="ECO:0000256" key="6">
    <source>
        <dbReference type="ARBA" id="ARBA00022777"/>
    </source>
</evidence>
<evidence type="ECO:0000256" key="3">
    <source>
        <dbReference type="ARBA" id="ARBA00022553"/>
    </source>
</evidence>
<dbReference type="InterPro" id="IPR011006">
    <property type="entry name" value="CheY-like_superfamily"/>
</dbReference>
<keyword evidence="3 11" id="KW-0597">Phosphoprotein</keyword>
<evidence type="ECO:0000256" key="9">
    <source>
        <dbReference type="ARBA" id="ARBA00064003"/>
    </source>
</evidence>
<dbReference type="InterPro" id="IPR001789">
    <property type="entry name" value="Sig_transdc_resp-reg_receiver"/>
</dbReference>
<dbReference type="AlphaFoldDB" id="A0A1H6FJC7"/>
<organism evidence="15 17">
    <name type="scientific">Candidatus Venteria ishoeyi</name>
    <dbReference type="NCBI Taxonomy" id="1899563"/>
    <lineage>
        <taxon>Bacteria</taxon>
        <taxon>Pseudomonadati</taxon>
        <taxon>Pseudomonadota</taxon>
        <taxon>Gammaproteobacteria</taxon>
        <taxon>Thiotrichales</taxon>
        <taxon>Thiotrichaceae</taxon>
        <taxon>Venteria</taxon>
    </lineage>
</organism>
<dbReference type="CDD" id="cd00082">
    <property type="entry name" value="HisKA"/>
    <property type="match status" value="1"/>
</dbReference>
<feature type="domain" description="Response regulatory" evidence="14">
    <location>
        <begin position="8"/>
        <end position="124"/>
    </location>
</feature>
<dbReference type="GO" id="GO:0005524">
    <property type="term" value="F:ATP binding"/>
    <property type="evidence" value="ECO:0007669"/>
    <property type="project" value="UniProtKB-KW"/>
</dbReference>
<dbReference type="PROSITE" id="PS50110">
    <property type="entry name" value="RESPONSE_REGULATORY"/>
    <property type="match status" value="2"/>
</dbReference>
<evidence type="ECO:0000313" key="16">
    <source>
        <dbReference type="EMBL" id="SEH09321.1"/>
    </source>
</evidence>
<dbReference type="InterPro" id="IPR003594">
    <property type="entry name" value="HATPase_dom"/>
</dbReference>
<evidence type="ECO:0000256" key="4">
    <source>
        <dbReference type="ARBA" id="ARBA00022679"/>
    </source>
</evidence>
<evidence type="ECO:0000259" key="13">
    <source>
        <dbReference type="PROSITE" id="PS50109"/>
    </source>
</evidence>
<dbReference type="CDD" id="cd19920">
    <property type="entry name" value="REC_PA4781-like"/>
    <property type="match status" value="1"/>
</dbReference>
<evidence type="ECO:0000256" key="2">
    <source>
        <dbReference type="ARBA" id="ARBA00012438"/>
    </source>
</evidence>
<comment type="catalytic activity">
    <reaction evidence="1">
        <text>ATP + protein L-histidine = ADP + protein N-phospho-L-histidine.</text>
        <dbReference type="EC" id="2.7.13.3"/>
    </reaction>
</comment>
<evidence type="ECO:0000256" key="7">
    <source>
        <dbReference type="ARBA" id="ARBA00022840"/>
    </source>
</evidence>
<feature type="modified residue" description="4-aspartylphosphate" evidence="11">
    <location>
        <position position="455"/>
    </location>
</feature>
<dbReference type="EMBL" id="FMSV02000561">
    <property type="protein sequence ID" value="SEH09321.1"/>
    <property type="molecule type" value="Genomic_DNA"/>
</dbReference>
<keyword evidence="4 15" id="KW-0808">Transferase</keyword>
<dbReference type="InterPro" id="IPR004358">
    <property type="entry name" value="Sig_transdc_His_kin-like_C"/>
</dbReference>
<evidence type="ECO:0000256" key="8">
    <source>
        <dbReference type="ARBA" id="ARBA00023012"/>
    </source>
</evidence>
<sequence length="616" mass="68588">MSTSSKSNILVVDDTPANLNLLGAILKNEGYVVRKLPCGQLALNAIATEPPDLILLDVKMPSMDGYEVCKKLQADPAVRDIPVIFISALQETTDKIQAFSAGGTDYITKPFQAEEVLARVATHLRIHHLQQALLQAKEQAEQAQEQAESANRAKSAFLANMSHELRTPLNAIQGFTQILLRDSDLSSDKYQKLQSIQRGSDYLLTLINDILDLAKIEAGRFELFPEVWDTHEFFKELTAMFRIRAEQKEIAFQYKHHNSLPKSLYSDDKRLRQIVMNLVGNAIKFTEQGCVTLTAKMIENQLTLEISDTGIGIPAEKVVEIFKPFQQTGSTAHKRQGTGLGLAITQKLINNMAGEIKLESTPGKGSCFHIKVPVEPVSTLIEANPYQKDMPQVIGYKRQQGEGAFRVLIVDDVPSNREVLSLLLKPLGFDVREVENGKQCLEVIQTWASDIILLDLHMPGIDGFEVAQTLQKSYLSQNTPIIAISASAFAEDRIAALSAGCKAHLSKPVNFNELLDNLSRFLPLDWNYLTTEQTEGEGIHNPAKNIHLSRKQARELMDFVLLGDIEAIENFALKLKDDMHYLPLAKQIASLVETFEIAALRELAEAQQAIHQQETS</sequence>
<gene>
    <name evidence="15" type="primary">arcB_23</name>
    <name evidence="16" type="synonym">arcB_24</name>
    <name evidence="15" type="ORF">MBHS_05090</name>
    <name evidence="16" type="ORF">MBHS_05216</name>
</gene>
<dbReference type="InterPro" id="IPR005467">
    <property type="entry name" value="His_kinase_dom"/>
</dbReference>
<dbReference type="Gene3D" id="1.10.287.130">
    <property type="match status" value="1"/>
</dbReference>